<keyword evidence="1" id="KW-0812">Transmembrane</keyword>
<protein>
    <submittedName>
        <fullName evidence="2">Uncharacterized protein</fullName>
    </submittedName>
</protein>
<evidence type="ECO:0000313" key="2">
    <source>
        <dbReference type="EMBL" id="GAA3531490.1"/>
    </source>
</evidence>
<gene>
    <name evidence="2" type="ORF">GCM10022419_008240</name>
</gene>
<sequence length="182" mass="18963">MTQLTHAPARPVTVPAATITALASIAAVCAWCRKPGRLRRAVELVRALIEGGDGPKYGCDDCLAVVEHGLSARIPDSPAPLTAMAAGCPAWCNPEHAHRFPAIDFEHDSGVADLVSSSLTEGERFGDVCGGIYQQPGGAARVSLSIHTHLGDAEVELTPEEALQAAYGLINKAMAARAASSR</sequence>
<comment type="caution">
    <text evidence="2">The sequence shown here is derived from an EMBL/GenBank/DDBJ whole genome shotgun (WGS) entry which is preliminary data.</text>
</comment>
<accession>A0ABP6VB80</accession>
<feature type="transmembrane region" description="Helical" evidence="1">
    <location>
        <begin position="12"/>
        <end position="32"/>
    </location>
</feature>
<dbReference type="EMBL" id="BAABDQ010000001">
    <property type="protein sequence ID" value="GAA3531490.1"/>
    <property type="molecule type" value="Genomic_DNA"/>
</dbReference>
<keyword evidence="1" id="KW-1133">Transmembrane helix</keyword>
<evidence type="ECO:0000313" key="3">
    <source>
        <dbReference type="Proteomes" id="UP001500630"/>
    </source>
</evidence>
<evidence type="ECO:0000256" key="1">
    <source>
        <dbReference type="SAM" id="Phobius"/>
    </source>
</evidence>
<dbReference type="Pfam" id="PF21848">
    <property type="entry name" value="DUF6907"/>
    <property type="match status" value="1"/>
</dbReference>
<dbReference type="InterPro" id="IPR054202">
    <property type="entry name" value="DUF6907"/>
</dbReference>
<proteinExistence type="predicted"/>
<keyword evidence="3" id="KW-1185">Reference proteome</keyword>
<organism evidence="2 3">
    <name type="scientific">Nonomuraea rosea</name>
    <dbReference type="NCBI Taxonomy" id="638574"/>
    <lineage>
        <taxon>Bacteria</taxon>
        <taxon>Bacillati</taxon>
        <taxon>Actinomycetota</taxon>
        <taxon>Actinomycetes</taxon>
        <taxon>Streptosporangiales</taxon>
        <taxon>Streptosporangiaceae</taxon>
        <taxon>Nonomuraea</taxon>
    </lineage>
</organism>
<dbReference type="Proteomes" id="UP001500630">
    <property type="component" value="Unassembled WGS sequence"/>
</dbReference>
<keyword evidence="1" id="KW-0472">Membrane</keyword>
<reference evidence="3" key="1">
    <citation type="journal article" date="2019" name="Int. J. Syst. Evol. Microbiol.">
        <title>The Global Catalogue of Microorganisms (GCM) 10K type strain sequencing project: providing services to taxonomists for standard genome sequencing and annotation.</title>
        <authorList>
            <consortium name="The Broad Institute Genomics Platform"/>
            <consortium name="The Broad Institute Genome Sequencing Center for Infectious Disease"/>
            <person name="Wu L."/>
            <person name="Ma J."/>
        </authorList>
    </citation>
    <scope>NUCLEOTIDE SEQUENCE [LARGE SCALE GENOMIC DNA]</scope>
    <source>
        <strain evidence="3">JCM 17326</strain>
    </source>
</reference>
<dbReference type="RefSeq" id="WP_345558737.1">
    <property type="nucleotide sequence ID" value="NZ_BAABDQ010000001.1"/>
</dbReference>
<name>A0ABP6VB80_9ACTN</name>